<dbReference type="OrthoDB" id="6423258at2759"/>
<sequence>MPESTRSELKKCFSTIDKMNDLHKVFRDTQQISNKTLFRFLYSDLNEYEIFSLEEKEKIKDIYDFWRAHYANKPLKKILINDSEIADQDLVIKAIKDRLNILFASEDKRPLIDERISINFDNARKILRSIKQEQKIETWYKTPNDDTLNLDLHKAEHLSVLLKITLPKSVKYKLIRILNQKVWFLINRIGHMKRLLIFEDVTICSLWNSDTWKHDKDEEKHLKSLMIQRYLIEKRVKASLETLLFDCMLILKCDDLDDLWKKTNNMFIGSNMIQILAHGNPLIEAAGSFLDPTDLASDFIGKILNLIEDEPVLRVLSELWLRKKICKLALFKDYISKAENILCKAVKKCLKWEKYLELLPLKW</sequence>
<proteinExistence type="predicted"/>
<protein>
    <submittedName>
        <fullName evidence="1">Uncharacterized protein</fullName>
    </submittedName>
</protein>
<accession>A0A4Y2F9V0</accession>
<name>A0A4Y2F9V0_ARAVE</name>
<evidence type="ECO:0000313" key="1">
    <source>
        <dbReference type="EMBL" id="GBM37418.1"/>
    </source>
</evidence>
<gene>
    <name evidence="1" type="ORF">AVEN_221560_1</name>
</gene>
<dbReference type="Proteomes" id="UP000499080">
    <property type="component" value="Unassembled WGS sequence"/>
</dbReference>
<evidence type="ECO:0000313" key="2">
    <source>
        <dbReference type="Proteomes" id="UP000499080"/>
    </source>
</evidence>
<reference evidence="1 2" key="1">
    <citation type="journal article" date="2019" name="Sci. Rep.">
        <title>Orb-weaving spider Araneus ventricosus genome elucidates the spidroin gene catalogue.</title>
        <authorList>
            <person name="Kono N."/>
            <person name="Nakamura H."/>
            <person name="Ohtoshi R."/>
            <person name="Moran D.A.P."/>
            <person name="Shinohara A."/>
            <person name="Yoshida Y."/>
            <person name="Fujiwara M."/>
            <person name="Mori M."/>
            <person name="Tomita M."/>
            <person name="Arakawa K."/>
        </authorList>
    </citation>
    <scope>NUCLEOTIDE SEQUENCE [LARGE SCALE GENOMIC DNA]</scope>
</reference>
<dbReference type="AlphaFoldDB" id="A0A4Y2F9V0"/>
<comment type="caution">
    <text evidence="1">The sequence shown here is derived from an EMBL/GenBank/DDBJ whole genome shotgun (WGS) entry which is preliminary data.</text>
</comment>
<keyword evidence="2" id="KW-1185">Reference proteome</keyword>
<dbReference type="EMBL" id="BGPR01000840">
    <property type="protein sequence ID" value="GBM37418.1"/>
    <property type="molecule type" value="Genomic_DNA"/>
</dbReference>
<organism evidence="1 2">
    <name type="scientific">Araneus ventricosus</name>
    <name type="common">Orbweaver spider</name>
    <name type="synonym">Epeira ventricosa</name>
    <dbReference type="NCBI Taxonomy" id="182803"/>
    <lineage>
        <taxon>Eukaryota</taxon>
        <taxon>Metazoa</taxon>
        <taxon>Ecdysozoa</taxon>
        <taxon>Arthropoda</taxon>
        <taxon>Chelicerata</taxon>
        <taxon>Arachnida</taxon>
        <taxon>Araneae</taxon>
        <taxon>Araneomorphae</taxon>
        <taxon>Entelegynae</taxon>
        <taxon>Araneoidea</taxon>
        <taxon>Araneidae</taxon>
        <taxon>Araneus</taxon>
    </lineage>
</organism>